<name>A0A7Y0LWQ2_CELFI</name>
<dbReference type="PANTHER" id="PTHR47354:SF5">
    <property type="entry name" value="PROTEIN RFBI"/>
    <property type="match status" value="1"/>
</dbReference>
<dbReference type="PRINTS" id="PR00409">
    <property type="entry name" value="PHDIOXRDTASE"/>
</dbReference>
<evidence type="ECO:0000259" key="4">
    <source>
        <dbReference type="PROSITE" id="PS51384"/>
    </source>
</evidence>
<gene>
    <name evidence="5" type="ORF">HIR71_03625</name>
</gene>
<keyword evidence="2" id="KW-0001">2Fe-2S</keyword>
<dbReference type="InterPro" id="IPR017938">
    <property type="entry name" value="Riboflavin_synthase-like_b-brl"/>
</dbReference>
<dbReference type="InterPro" id="IPR050415">
    <property type="entry name" value="MRET"/>
</dbReference>
<sequence length="232" mass="25869">MRLRRRRIFTTVLTDRRTVAQDTLEVSLARPRDFAFAAGQHLQVRVPTLLHADRRGPSRVFSIASSPFDEQHLRIAFRETGSGFKRTLRALEIGSELRIEGPHGFSTLPRDPARPVVLVAGGIGVTPYMSMLRGLHESHDDGPPITLLYGNRSSRTAAYVDELDDLARSEPQLTLRKHSGLMDEAAIRRSVEGRDSTWFVSGPPPMVDGVRSALHVLGVRASRVHVEEFLGY</sequence>
<dbReference type="Proteomes" id="UP000562124">
    <property type="component" value="Unassembled WGS sequence"/>
</dbReference>
<comment type="cofactor">
    <cofactor evidence="1">
        <name>FAD</name>
        <dbReference type="ChEBI" id="CHEBI:57692"/>
    </cofactor>
</comment>
<dbReference type="RefSeq" id="WP_169323512.1">
    <property type="nucleotide sequence ID" value="NZ_JABCJJ010000003.1"/>
</dbReference>
<dbReference type="GO" id="GO:0016491">
    <property type="term" value="F:oxidoreductase activity"/>
    <property type="evidence" value="ECO:0007669"/>
    <property type="project" value="InterPro"/>
</dbReference>
<dbReference type="CDD" id="cd00322">
    <property type="entry name" value="FNR_like"/>
    <property type="match status" value="1"/>
</dbReference>
<accession>A0A7Y0LWQ2</accession>
<comment type="caution">
    <text evidence="5">The sequence shown here is derived from an EMBL/GenBank/DDBJ whole genome shotgun (WGS) entry which is preliminary data.</text>
</comment>
<dbReference type="InterPro" id="IPR008333">
    <property type="entry name" value="Cbr1-like_FAD-bd_dom"/>
</dbReference>
<keyword evidence="2" id="KW-0408">Iron</keyword>
<dbReference type="InterPro" id="IPR001433">
    <property type="entry name" value="OxRdtase_FAD/NAD-bd"/>
</dbReference>
<dbReference type="Pfam" id="PF00970">
    <property type="entry name" value="FAD_binding_6"/>
    <property type="match status" value="1"/>
</dbReference>
<evidence type="ECO:0000256" key="1">
    <source>
        <dbReference type="ARBA" id="ARBA00001974"/>
    </source>
</evidence>
<proteinExistence type="predicted"/>
<dbReference type="SUPFAM" id="SSF63380">
    <property type="entry name" value="Riboflavin synthase domain-like"/>
    <property type="match status" value="1"/>
</dbReference>
<dbReference type="InterPro" id="IPR039261">
    <property type="entry name" value="FNR_nucleotide-bd"/>
</dbReference>
<keyword evidence="6" id="KW-1185">Reference proteome</keyword>
<protein>
    <submittedName>
        <fullName evidence="5">FAD-dependent oxidoreductase</fullName>
    </submittedName>
</protein>
<organism evidence="5 6">
    <name type="scientific">Cellulomonas fimi</name>
    <dbReference type="NCBI Taxonomy" id="1708"/>
    <lineage>
        <taxon>Bacteria</taxon>
        <taxon>Bacillati</taxon>
        <taxon>Actinomycetota</taxon>
        <taxon>Actinomycetes</taxon>
        <taxon>Micrococcales</taxon>
        <taxon>Cellulomonadaceae</taxon>
        <taxon>Cellulomonas</taxon>
    </lineage>
</organism>
<dbReference type="AlphaFoldDB" id="A0A7Y0LWQ2"/>
<dbReference type="PRINTS" id="PR00371">
    <property type="entry name" value="FPNCR"/>
</dbReference>
<evidence type="ECO:0000256" key="3">
    <source>
        <dbReference type="ARBA" id="ARBA00023014"/>
    </source>
</evidence>
<dbReference type="SUPFAM" id="SSF52343">
    <property type="entry name" value="Ferredoxin reductase-like, C-terminal NADP-linked domain"/>
    <property type="match status" value="1"/>
</dbReference>
<evidence type="ECO:0000313" key="5">
    <source>
        <dbReference type="EMBL" id="NMR19314.1"/>
    </source>
</evidence>
<dbReference type="EMBL" id="JABCJJ010000003">
    <property type="protein sequence ID" value="NMR19314.1"/>
    <property type="molecule type" value="Genomic_DNA"/>
</dbReference>
<dbReference type="Gene3D" id="2.40.30.10">
    <property type="entry name" value="Translation factors"/>
    <property type="match status" value="1"/>
</dbReference>
<dbReference type="PROSITE" id="PS51384">
    <property type="entry name" value="FAD_FR"/>
    <property type="match status" value="1"/>
</dbReference>
<dbReference type="PANTHER" id="PTHR47354">
    <property type="entry name" value="NADH OXIDOREDUCTASE HCR"/>
    <property type="match status" value="1"/>
</dbReference>
<dbReference type="Gene3D" id="3.40.50.80">
    <property type="entry name" value="Nucleotide-binding domain of ferredoxin-NADP reductase (FNR) module"/>
    <property type="match status" value="1"/>
</dbReference>
<keyword evidence="2" id="KW-0479">Metal-binding</keyword>
<dbReference type="InterPro" id="IPR001709">
    <property type="entry name" value="Flavoprot_Pyr_Nucl_cyt_Rdtase"/>
</dbReference>
<evidence type="ECO:0000256" key="2">
    <source>
        <dbReference type="ARBA" id="ARBA00022714"/>
    </source>
</evidence>
<dbReference type="Pfam" id="PF00175">
    <property type="entry name" value="NAD_binding_1"/>
    <property type="match status" value="1"/>
</dbReference>
<evidence type="ECO:0000313" key="6">
    <source>
        <dbReference type="Proteomes" id="UP000562124"/>
    </source>
</evidence>
<dbReference type="GO" id="GO:0051537">
    <property type="term" value="F:2 iron, 2 sulfur cluster binding"/>
    <property type="evidence" value="ECO:0007669"/>
    <property type="project" value="UniProtKB-KW"/>
</dbReference>
<reference evidence="5 6" key="1">
    <citation type="submission" date="2020-04" db="EMBL/GenBank/DDBJ databases">
        <title>Sequencing and Assembly of C. fimi.</title>
        <authorList>
            <person name="Ramsey A.R."/>
        </authorList>
    </citation>
    <scope>NUCLEOTIDE SEQUENCE [LARGE SCALE GENOMIC DNA]</scope>
    <source>
        <strain evidence="5 6">SB</strain>
    </source>
</reference>
<keyword evidence="3" id="KW-0411">Iron-sulfur</keyword>
<dbReference type="InterPro" id="IPR017927">
    <property type="entry name" value="FAD-bd_FR_type"/>
</dbReference>
<feature type="domain" description="FAD-binding FR-type" evidence="4">
    <location>
        <begin position="6"/>
        <end position="109"/>
    </location>
</feature>